<gene>
    <name evidence="5" type="ORF">Pla110_32950</name>
</gene>
<dbReference type="Pfam" id="PF04586">
    <property type="entry name" value="Peptidase_S78"/>
    <property type="match status" value="1"/>
</dbReference>
<evidence type="ECO:0000259" key="4">
    <source>
        <dbReference type="Pfam" id="PF04586"/>
    </source>
</evidence>
<dbReference type="GO" id="GO:0006508">
    <property type="term" value="P:proteolysis"/>
    <property type="evidence" value="ECO:0007669"/>
    <property type="project" value="UniProtKB-KW"/>
</dbReference>
<keyword evidence="2 5" id="KW-0645">Protease</keyword>
<keyword evidence="6" id="KW-1185">Reference proteome</keyword>
<feature type="domain" description="Prohead serine protease" evidence="4">
    <location>
        <begin position="39"/>
        <end position="152"/>
    </location>
</feature>
<dbReference type="KEGG" id="plon:Pla110_32950"/>
<evidence type="ECO:0000313" key="5">
    <source>
        <dbReference type="EMBL" id="QDU81553.1"/>
    </source>
</evidence>
<name>A0A518CQQ7_9PLAN</name>
<accession>A0A518CQQ7</accession>
<organism evidence="5 6">
    <name type="scientific">Polystyrenella longa</name>
    <dbReference type="NCBI Taxonomy" id="2528007"/>
    <lineage>
        <taxon>Bacteria</taxon>
        <taxon>Pseudomonadati</taxon>
        <taxon>Planctomycetota</taxon>
        <taxon>Planctomycetia</taxon>
        <taxon>Planctomycetales</taxon>
        <taxon>Planctomycetaceae</taxon>
        <taxon>Polystyrenella</taxon>
    </lineage>
</organism>
<reference evidence="5 6" key="1">
    <citation type="submission" date="2019-02" db="EMBL/GenBank/DDBJ databases">
        <title>Deep-cultivation of Planctomycetes and their phenomic and genomic characterization uncovers novel biology.</title>
        <authorList>
            <person name="Wiegand S."/>
            <person name="Jogler M."/>
            <person name="Boedeker C."/>
            <person name="Pinto D."/>
            <person name="Vollmers J."/>
            <person name="Rivas-Marin E."/>
            <person name="Kohn T."/>
            <person name="Peeters S.H."/>
            <person name="Heuer A."/>
            <person name="Rast P."/>
            <person name="Oberbeckmann S."/>
            <person name="Bunk B."/>
            <person name="Jeske O."/>
            <person name="Meyerdierks A."/>
            <person name="Storesund J.E."/>
            <person name="Kallscheuer N."/>
            <person name="Luecker S."/>
            <person name="Lage O.M."/>
            <person name="Pohl T."/>
            <person name="Merkel B.J."/>
            <person name="Hornburger P."/>
            <person name="Mueller R.-W."/>
            <person name="Bruemmer F."/>
            <person name="Labrenz M."/>
            <person name="Spormann A.M."/>
            <person name="Op den Camp H."/>
            <person name="Overmann J."/>
            <person name="Amann R."/>
            <person name="Jetten M.S.M."/>
            <person name="Mascher T."/>
            <person name="Medema M.H."/>
            <person name="Devos D.P."/>
            <person name="Kaster A.-K."/>
            <person name="Ovreas L."/>
            <person name="Rohde M."/>
            <person name="Galperin M.Y."/>
            <person name="Jogler C."/>
        </authorList>
    </citation>
    <scope>NUCLEOTIDE SEQUENCE [LARGE SCALE GENOMIC DNA]</scope>
    <source>
        <strain evidence="5 6">Pla110</strain>
    </source>
</reference>
<dbReference type="GO" id="GO:0008233">
    <property type="term" value="F:peptidase activity"/>
    <property type="evidence" value="ECO:0007669"/>
    <property type="project" value="UniProtKB-KW"/>
</dbReference>
<dbReference type="RefSeq" id="WP_144996993.1">
    <property type="nucleotide sequence ID" value="NZ_CP036281.1"/>
</dbReference>
<proteinExistence type="predicted"/>
<evidence type="ECO:0000256" key="2">
    <source>
        <dbReference type="ARBA" id="ARBA00022670"/>
    </source>
</evidence>
<protein>
    <submittedName>
        <fullName evidence="5">Caudovirus prohead protease</fullName>
    </submittedName>
</protein>
<evidence type="ECO:0000256" key="3">
    <source>
        <dbReference type="ARBA" id="ARBA00022801"/>
    </source>
</evidence>
<dbReference type="OrthoDB" id="1064922at2"/>
<dbReference type="InterPro" id="IPR054613">
    <property type="entry name" value="Peptidase_S78_dom"/>
</dbReference>
<keyword evidence="3" id="KW-0378">Hydrolase</keyword>
<dbReference type="Proteomes" id="UP000317178">
    <property type="component" value="Chromosome"/>
</dbReference>
<keyword evidence="1" id="KW-1188">Viral release from host cell</keyword>
<dbReference type="AlphaFoldDB" id="A0A518CQQ7"/>
<dbReference type="EMBL" id="CP036281">
    <property type="protein sequence ID" value="QDU81553.1"/>
    <property type="molecule type" value="Genomic_DNA"/>
</dbReference>
<sequence length="211" mass="24153">MTEQFTKNFDADFEIIEGSREIISVISTKSIDQDKDIVFPNGMVAKNGTPILFNHDKRSLPIGKALWFKQKGNQILSKSYITDKTQMAKDIFGLIQDGIITGVSVGFRALEMNRPTSDEIRKNSKLADVRYLIRKWQLDEYSYVTFPCNTECVTLAVSKGYSPETVIAINGGQMPEMKDLIKDNVWCWNQTIIEKQQDEPQIVMPKFSKKW</sequence>
<evidence type="ECO:0000313" key="6">
    <source>
        <dbReference type="Proteomes" id="UP000317178"/>
    </source>
</evidence>
<evidence type="ECO:0000256" key="1">
    <source>
        <dbReference type="ARBA" id="ARBA00022612"/>
    </source>
</evidence>